<feature type="region of interest" description="Disordered" evidence="1">
    <location>
        <begin position="19"/>
        <end position="78"/>
    </location>
</feature>
<protein>
    <submittedName>
        <fullName evidence="2">Uncharacterized protein</fullName>
    </submittedName>
</protein>
<evidence type="ECO:0000313" key="3">
    <source>
        <dbReference type="Proteomes" id="UP001066276"/>
    </source>
</evidence>
<evidence type="ECO:0000313" key="2">
    <source>
        <dbReference type="EMBL" id="KAJ1172248.1"/>
    </source>
</evidence>
<reference evidence="2" key="1">
    <citation type="journal article" date="2022" name="bioRxiv">
        <title>Sequencing and chromosome-scale assembly of the giantPleurodeles waltlgenome.</title>
        <authorList>
            <person name="Brown T."/>
            <person name="Elewa A."/>
            <person name="Iarovenko S."/>
            <person name="Subramanian E."/>
            <person name="Araus A.J."/>
            <person name="Petzold A."/>
            <person name="Susuki M."/>
            <person name="Suzuki K.-i.T."/>
            <person name="Hayashi T."/>
            <person name="Toyoda A."/>
            <person name="Oliveira C."/>
            <person name="Osipova E."/>
            <person name="Leigh N.D."/>
            <person name="Simon A."/>
            <person name="Yun M.H."/>
        </authorList>
    </citation>
    <scope>NUCLEOTIDE SEQUENCE</scope>
    <source>
        <strain evidence="2">20211129_DDA</strain>
        <tissue evidence="2">Liver</tissue>
    </source>
</reference>
<keyword evidence="3" id="KW-1185">Reference proteome</keyword>
<dbReference type="EMBL" id="JANPWB010000007">
    <property type="protein sequence ID" value="KAJ1172248.1"/>
    <property type="molecule type" value="Genomic_DNA"/>
</dbReference>
<dbReference type="AlphaFoldDB" id="A0AAV7T6Y9"/>
<sequence>MVRLRCFHPMPYLSLVASRSSGAHGNPPGMWQAPLDQFDSPPMWGTTEAGEASEESRQRRVVGNQLQERAGGSQEAHVGKNKIRYRDAVWMLSGYRVGIGTNRVLD</sequence>
<dbReference type="Proteomes" id="UP001066276">
    <property type="component" value="Chromosome 4_1"/>
</dbReference>
<organism evidence="2 3">
    <name type="scientific">Pleurodeles waltl</name>
    <name type="common">Iberian ribbed newt</name>
    <dbReference type="NCBI Taxonomy" id="8319"/>
    <lineage>
        <taxon>Eukaryota</taxon>
        <taxon>Metazoa</taxon>
        <taxon>Chordata</taxon>
        <taxon>Craniata</taxon>
        <taxon>Vertebrata</taxon>
        <taxon>Euteleostomi</taxon>
        <taxon>Amphibia</taxon>
        <taxon>Batrachia</taxon>
        <taxon>Caudata</taxon>
        <taxon>Salamandroidea</taxon>
        <taxon>Salamandridae</taxon>
        <taxon>Pleurodelinae</taxon>
        <taxon>Pleurodeles</taxon>
    </lineage>
</organism>
<evidence type="ECO:0000256" key="1">
    <source>
        <dbReference type="SAM" id="MobiDB-lite"/>
    </source>
</evidence>
<comment type="caution">
    <text evidence="2">The sequence shown here is derived from an EMBL/GenBank/DDBJ whole genome shotgun (WGS) entry which is preliminary data.</text>
</comment>
<gene>
    <name evidence="2" type="ORF">NDU88_004096</name>
</gene>
<name>A0AAV7T6Y9_PLEWA</name>
<accession>A0AAV7T6Y9</accession>
<proteinExistence type="predicted"/>